<evidence type="ECO:0000313" key="2">
    <source>
        <dbReference type="Proteomes" id="UP000694409"/>
    </source>
</evidence>
<keyword evidence="2" id="KW-1185">Reference proteome</keyword>
<evidence type="ECO:0000313" key="1">
    <source>
        <dbReference type="Ensembl" id="ENSSCAP00000020441.1"/>
    </source>
</evidence>
<reference evidence="1" key="2">
    <citation type="submission" date="2025-09" db="UniProtKB">
        <authorList>
            <consortium name="Ensembl"/>
        </authorList>
    </citation>
    <scope>IDENTIFICATION</scope>
</reference>
<name>A0A8C9UGN9_SERCA</name>
<dbReference type="Proteomes" id="UP000694409">
    <property type="component" value="Unassembled WGS sequence"/>
</dbReference>
<dbReference type="AlphaFoldDB" id="A0A8C9UGN9"/>
<reference evidence="1" key="1">
    <citation type="submission" date="2025-08" db="UniProtKB">
        <authorList>
            <consortium name="Ensembl"/>
        </authorList>
    </citation>
    <scope>IDENTIFICATION</scope>
</reference>
<organism evidence="1 2">
    <name type="scientific">Serinus canaria</name>
    <name type="common">Island canary</name>
    <name type="synonym">Fringilla canaria</name>
    <dbReference type="NCBI Taxonomy" id="9135"/>
    <lineage>
        <taxon>Eukaryota</taxon>
        <taxon>Metazoa</taxon>
        <taxon>Chordata</taxon>
        <taxon>Craniata</taxon>
        <taxon>Vertebrata</taxon>
        <taxon>Euteleostomi</taxon>
        <taxon>Archelosauria</taxon>
        <taxon>Archosauria</taxon>
        <taxon>Dinosauria</taxon>
        <taxon>Saurischia</taxon>
        <taxon>Theropoda</taxon>
        <taxon>Coelurosauria</taxon>
        <taxon>Aves</taxon>
        <taxon>Neognathae</taxon>
        <taxon>Neoaves</taxon>
        <taxon>Telluraves</taxon>
        <taxon>Australaves</taxon>
        <taxon>Passeriformes</taxon>
        <taxon>Passeroidea</taxon>
        <taxon>Fringillidae</taxon>
        <taxon>Carduelinae</taxon>
        <taxon>Serinus</taxon>
    </lineage>
</organism>
<proteinExistence type="predicted"/>
<sequence length="108" mass="12605">ACFHSNLQYCEATWCSRPTLPEPTFCIKLTLSKISICIYKIFPHYIWMFLLPAADCDRKPQIQPRERCCFIGNTQVYNNGKRKLPSIFFFCRSYYFLSSSCFPSACTS</sequence>
<protein>
    <submittedName>
        <fullName evidence="1">Uncharacterized protein</fullName>
    </submittedName>
</protein>
<accession>A0A8C9UGN9</accession>
<dbReference type="Ensembl" id="ENSSCAT00000022816.1">
    <property type="protein sequence ID" value="ENSSCAP00000020441.1"/>
    <property type="gene ID" value="ENSSCAG00000014728.1"/>
</dbReference>